<dbReference type="EMBL" id="KV427644">
    <property type="protein sequence ID" value="KZT03343.1"/>
    <property type="molecule type" value="Genomic_DNA"/>
</dbReference>
<dbReference type="Proteomes" id="UP000076871">
    <property type="component" value="Unassembled WGS sequence"/>
</dbReference>
<evidence type="ECO:0000313" key="2">
    <source>
        <dbReference type="EMBL" id="KZT03343.1"/>
    </source>
</evidence>
<sequence>MLGVVHPSLLALRSDQPPARVCFTTMASEPAAFFVRRHRLPRAQHDELITQACPICRPLSHPITTAHERANAYKRWQLGDGDTAGGRQMEWILWEGYHRPAHGPAFRGSPFFSHLTQRPAARPRGLHRYGMRIAPRSAFTATIFPAHNAMRRLCILAPSAAHYLAGSAQLTSASTHAGDGGPVAATPQEEGRWKDIVGGVSR</sequence>
<evidence type="ECO:0000256" key="1">
    <source>
        <dbReference type="SAM" id="MobiDB-lite"/>
    </source>
</evidence>
<name>A0A165CS58_9APHY</name>
<dbReference type="GeneID" id="63830022"/>
<proteinExistence type="predicted"/>
<evidence type="ECO:0000313" key="3">
    <source>
        <dbReference type="Proteomes" id="UP000076871"/>
    </source>
</evidence>
<organism evidence="2 3">
    <name type="scientific">Laetiporus sulphureus 93-53</name>
    <dbReference type="NCBI Taxonomy" id="1314785"/>
    <lineage>
        <taxon>Eukaryota</taxon>
        <taxon>Fungi</taxon>
        <taxon>Dikarya</taxon>
        <taxon>Basidiomycota</taxon>
        <taxon>Agaricomycotina</taxon>
        <taxon>Agaricomycetes</taxon>
        <taxon>Polyporales</taxon>
        <taxon>Laetiporus</taxon>
    </lineage>
</organism>
<protein>
    <submittedName>
        <fullName evidence="2">Uncharacterized protein</fullName>
    </submittedName>
</protein>
<dbReference type="AlphaFoldDB" id="A0A165CS58"/>
<dbReference type="InParanoid" id="A0A165CS58"/>
<gene>
    <name evidence="2" type="ORF">LAESUDRAFT_761927</name>
</gene>
<keyword evidence="3" id="KW-1185">Reference proteome</keyword>
<feature type="region of interest" description="Disordered" evidence="1">
    <location>
        <begin position="175"/>
        <end position="202"/>
    </location>
</feature>
<accession>A0A165CS58</accession>
<reference evidence="2 3" key="1">
    <citation type="journal article" date="2016" name="Mol. Biol. Evol.">
        <title>Comparative Genomics of Early-Diverging Mushroom-Forming Fungi Provides Insights into the Origins of Lignocellulose Decay Capabilities.</title>
        <authorList>
            <person name="Nagy L.G."/>
            <person name="Riley R."/>
            <person name="Tritt A."/>
            <person name="Adam C."/>
            <person name="Daum C."/>
            <person name="Floudas D."/>
            <person name="Sun H."/>
            <person name="Yadav J.S."/>
            <person name="Pangilinan J."/>
            <person name="Larsson K.H."/>
            <person name="Matsuura K."/>
            <person name="Barry K."/>
            <person name="Labutti K."/>
            <person name="Kuo R."/>
            <person name="Ohm R.A."/>
            <person name="Bhattacharya S.S."/>
            <person name="Shirouzu T."/>
            <person name="Yoshinaga Y."/>
            <person name="Martin F.M."/>
            <person name="Grigoriev I.V."/>
            <person name="Hibbett D.S."/>
        </authorList>
    </citation>
    <scope>NUCLEOTIDE SEQUENCE [LARGE SCALE GENOMIC DNA]</scope>
    <source>
        <strain evidence="2 3">93-53</strain>
    </source>
</reference>
<dbReference type="RefSeq" id="XP_040761083.1">
    <property type="nucleotide sequence ID" value="XM_040912994.1"/>
</dbReference>